<feature type="non-terminal residue" evidence="1">
    <location>
        <position position="1"/>
    </location>
</feature>
<dbReference type="EMBL" id="BARW01042976">
    <property type="protein sequence ID" value="GAJ17137.1"/>
    <property type="molecule type" value="Genomic_DNA"/>
</dbReference>
<comment type="caution">
    <text evidence="1">The sequence shown here is derived from an EMBL/GenBank/DDBJ whole genome shotgun (WGS) entry which is preliminary data.</text>
</comment>
<protein>
    <submittedName>
        <fullName evidence="1">Uncharacterized protein</fullName>
    </submittedName>
</protein>
<sequence length="30" mass="3800">DYNDEHNRYISKSRCRNRRQNKGYYTADYL</sequence>
<organism evidence="1">
    <name type="scientific">marine sediment metagenome</name>
    <dbReference type="NCBI Taxonomy" id="412755"/>
    <lineage>
        <taxon>unclassified sequences</taxon>
        <taxon>metagenomes</taxon>
        <taxon>ecological metagenomes</taxon>
    </lineage>
</organism>
<gene>
    <name evidence="1" type="ORF">S12H4_63308</name>
</gene>
<evidence type="ECO:0000313" key="1">
    <source>
        <dbReference type="EMBL" id="GAJ17137.1"/>
    </source>
</evidence>
<name>X1VG65_9ZZZZ</name>
<proteinExistence type="predicted"/>
<accession>X1VG65</accession>
<dbReference type="AlphaFoldDB" id="X1VG65"/>
<reference evidence="1" key="1">
    <citation type="journal article" date="2014" name="Front. Microbiol.">
        <title>High frequency of phylogenetically diverse reductive dehalogenase-homologous genes in deep subseafloor sedimentary metagenomes.</title>
        <authorList>
            <person name="Kawai M."/>
            <person name="Futagami T."/>
            <person name="Toyoda A."/>
            <person name="Takaki Y."/>
            <person name="Nishi S."/>
            <person name="Hori S."/>
            <person name="Arai W."/>
            <person name="Tsubouchi T."/>
            <person name="Morono Y."/>
            <person name="Uchiyama I."/>
            <person name="Ito T."/>
            <person name="Fujiyama A."/>
            <person name="Inagaki F."/>
            <person name="Takami H."/>
        </authorList>
    </citation>
    <scope>NUCLEOTIDE SEQUENCE</scope>
    <source>
        <strain evidence="1">Expedition CK06-06</strain>
    </source>
</reference>